<evidence type="ECO:0000256" key="6">
    <source>
        <dbReference type="ARBA" id="ARBA00022723"/>
    </source>
</evidence>
<dbReference type="PRINTS" id="PR00502">
    <property type="entry name" value="NUDIXFAMILY"/>
</dbReference>
<comment type="catalytic activity">
    <reaction evidence="9">
        <text>diphospho-myo-inositol polyphosphate + H2O = myo-inositol polyphosphate + phosphate.</text>
        <dbReference type="EC" id="3.6.1.52"/>
    </reaction>
</comment>
<dbReference type="GO" id="GO:0005634">
    <property type="term" value="C:nucleus"/>
    <property type="evidence" value="ECO:0007669"/>
    <property type="project" value="TreeGrafter"/>
</dbReference>
<dbReference type="GO" id="GO:0046872">
    <property type="term" value="F:metal ion binding"/>
    <property type="evidence" value="ECO:0007669"/>
    <property type="project" value="UniProtKB-KW"/>
</dbReference>
<evidence type="ECO:0000256" key="8">
    <source>
        <dbReference type="ARBA" id="ARBA00022842"/>
    </source>
</evidence>
<dbReference type="EMBL" id="NCKU01011766">
    <property type="protein sequence ID" value="RWS00323.1"/>
    <property type="molecule type" value="Genomic_DNA"/>
</dbReference>
<dbReference type="GO" id="GO:1901909">
    <property type="term" value="P:diadenosine hexaphosphate catabolic process"/>
    <property type="evidence" value="ECO:0007669"/>
    <property type="project" value="TreeGrafter"/>
</dbReference>
<sequence length="118" mass="13386">ILLVSSSRTQDHWIVPGGGVEPNEDSSEAAIREVMEEAGVKGVLGRCLGTFENTERKHRTSVYVLVVTQELEEWEDSKNIGRRRKWCTISEALELLAVHKPVQCNYVKLLIRSERKVP</sequence>
<dbReference type="GO" id="GO:0034432">
    <property type="term" value="F:bis(5'-adenosyl)-pentaphosphatase activity"/>
    <property type="evidence" value="ECO:0007669"/>
    <property type="project" value="TreeGrafter"/>
</dbReference>
<dbReference type="GO" id="GO:1901907">
    <property type="term" value="P:diadenosine pentaphosphate catabolic process"/>
    <property type="evidence" value="ECO:0007669"/>
    <property type="project" value="TreeGrafter"/>
</dbReference>
<evidence type="ECO:0000313" key="12">
    <source>
        <dbReference type="EMBL" id="RWS00323.1"/>
    </source>
</evidence>
<dbReference type="InterPro" id="IPR015797">
    <property type="entry name" value="NUDIX_hydrolase-like_dom_sf"/>
</dbReference>
<dbReference type="InterPro" id="IPR020084">
    <property type="entry name" value="NUDIX_hydrolase_CS"/>
</dbReference>
<keyword evidence="5" id="KW-0963">Cytoplasm</keyword>
<dbReference type="GO" id="GO:0008486">
    <property type="term" value="F:diphosphoinositol-polyphosphate diphosphatase activity"/>
    <property type="evidence" value="ECO:0007669"/>
    <property type="project" value="UniProtKB-EC"/>
</dbReference>
<evidence type="ECO:0000256" key="5">
    <source>
        <dbReference type="ARBA" id="ARBA00022490"/>
    </source>
</evidence>
<comment type="cofactor">
    <cofactor evidence="1">
        <name>Mg(2+)</name>
        <dbReference type="ChEBI" id="CHEBI:18420"/>
    </cofactor>
</comment>
<dbReference type="OrthoDB" id="2011998at2759"/>
<evidence type="ECO:0000256" key="4">
    <source>
        <dbReference type="ARBA" id="ARBA00012527"/>
    </source>
</evidence>
<evidence type="ECO:0000256" key="1">
    <source>
        <dbReference type="ARBA" id="ARBA00001946"/>
    </source>
</evidence>
<comment type="subcellular location">
    <subcellularLocation>
        <location evidence="2">Cytoplasm</location>
    </subcellularLocation>
</comment>
<dbReference type="PANTHER" id="PTHR12629">
    <property type="entry name" value="DIPHOSPHOINOSITOL POLYPHOSPHATE PHOSPHOHYDROLASE"/>
    <property type="match status" value="1"/>
</dbReference>
<dbReference type="CDD" id="cd04666">
    <property type="entry name" value="NUDIX_DIPP2_like_Nudt4"/>
    <property type="match status" value="1"/>
</dbReference>
<dbReference type="SUPFAM" id="SSF55811">
    <property type="entry name" value="Nudix"/>
    <property type="match status" value="1"/>
</dbReference>
<dbReference type="InterPro" id="IPR020476">
    <property type="entry name" value="Nudix_hydrolase"/>
</dbReference>
<dbReference type="PROSITE" id="PS51462">
    <property type="entry name" value="NUDIX"/>
    <property type="match status" value="1"/>
</dbReference>
<keyword evidence="13" id="KW-1185">Reference proteome</keyword>
<name>A0A3S3ND28_9ACAR</name>
<keyword evidence="7 10" id="KW-0378">Hydrolase</keyword>
<evidence type="ECO:0000256" key="2">
    <source>
        <dbReference type="ARBA" id="ARBA00004496"/>
    </source>
</evidence>
<dbReference type="EC" id="3.6.1.52" evidence="4"/>
<evidence type="ECO:0000313" key="13">
    <source>
        <dbReference type="Proteomes" id="UP000285301"/>
    </source>
</evidence>
<protein>
    <recommendedName>
        <fullName evidence="4">diphosphoinositol-polyphosphate diphosphatase</fullName>
        <ecNumber evidence="4">3.6.1.52</ecNumber>
    </recommendedName>
</protein>
<dbReference type="GO" id="GO:0071543">
    <property type="term" value="P:diphosphoinositol polyphosphate metabolic process"/>
    <property type="evidence" value="ECO:0007669"/>
    <property type="project" value="TreeGrafter"/>
</dbReference>
<evidence type="ECO:0000256" key="7">
    <source>
        <dbReference type="ARBA" id="ARBA00022801"/>
    </source>
</evidence>
<evidence type="ECO:0000256" key="3">
    <source>
        <dbReference type="ARBA" id="ARBA00008266"/>
    </source>
</evidence>
<organism evidence="12 13">
    <name type="scientific">Dinothrombium tinctorium</name>
    <dbReference type="NCBI Taxonomy" id="1965070"/>
    <lineage>
        <taxon>Eukaryota</taxon>
        <taxon>Metazoa</taxon>
        <taxon>Ecdysozoa</taxon>
        <taxon>Arthropoda</taxon>
        <taxon>Chelicerata</taxon>
        <taxon>Arachnida</taxon>
        <taxon>Acari</taxon>
        <taxon>Acariformes</taxon>
        <taxon>Trombidiformes</taxon>
        <taxon>Prostigmata</taxon>
        <taxon>Anystina</taxon>
        <taxon>Parasitengona</taxon>
        <taxon>Trombidioidea</taxon>
        <taxon>Trombidiidae</taxon>
        <taxon>Dinothrombium</taxon>
    </lineage>
</organism>
<dbReference type="GO" id="GO:0034431">
    <property type="term" value="F:bis(5'-adenosyl)-hexaphosphatase activity"/>
    <property type="evidence" value="ECO:0007669"/>
    <property type="project" value="TreeGrafter"/>
</dbReference>
<dbReference type="GO" id="GO:0005737">
    <property type="term" value="C:cytoplasm"/>
    <property type="evidence" value="ECO:0007669"/>
    <property type="project" value="UniProtKB-SubCell"/>
</dbReference>
<dbReference type="InterPro" id="IPR047198">
    <property type="entry name" value="DDP-like_NUDIX"/>
</dbReference>
<dbReference type="GO" id="GO:0000298">
    <property type="term" value="F:endopolyphosphatase activity"/>
    <property type="evidence" value="ECO:0007669"/>
    <property type="project" value="TreeGrafter"/>
</dbReference>
<dbReference type="PROSITE" id="PS00893">
    <property type="entry name" value="NUDIX_BOX"/>
    <property type="match status" value="1"/>
</dbReference>
<feature type="non-terminal residue" evidence="12">
    <location>
        <position position="1"/>
    </location>
</feature>
<evidence type="ECO:0000256" key="9">
    <source>
        <dbReference type="ARBA" id="ARBA00033994"/>
    </source>
</evidence>
<evidence type="ECO:0000259" key="11">
    <source>
        <dbReference type="PROSITE" id="PS51462"/>
    </source>
</evidence>
<dbReference type="Gene3D" id="3.90.79.10">
    <property type="entry name" value="Nucleoside Triphosphate Pyrophosphohydrolase"/>
    <property type="match status" value="1"/>
</dbReference>
<dbReference type="GO" id="GO:1901911">
    <property type="term" value="P:adenosine 5'-(hexahydrogen pentaphosphate) catabolic process"/>
    <property type="evidence" value="ECO:0007669"/>
    <property type="project" value="TreeGrafter"/>
</dbReference>
<gene>
    <name evidence="12" type="ORF">B4U79_13073</name>
</gene>
<dbReference type="STRING" id="1965070.A0A3S3ND28"/>
<feature type="domain" description="Nudix hydrolase" evidence="11">
    <location>
        <begin position="1"/>
        <end position="109"/>
    </location>
</feature>
<keyword evidence="6" id="KW-0479">Metal-binding</keyword>
<reference evidence="12 13" key="1">
    <citation type="journal article" date="2018" name="Gigascience">
        <title>Genomes of trombidid mites reveal novel predicted allergens and laterally-transferred genes associated with secondary metabolism.</title>
        <authorList>
            <person name="Dong X."/>
            <person name="Chaisiri K."/>
            <person name="Xia D."/>
            <person name="Armstrong S.D."/>
            <person name="Fang Y."/>
            <person name="Donnelly M.J."/>
            <person name="Kadowaki T."/>
            <person name="McGarry J.W."/>
            <person name="Darby A.C."/>
            <person name="Makepeace B.L."/>
        </authorList>
    </citation>
    <scope>NUCLEOTIDE SEQUENCE [LARGE SCALE GENOMIC DNA]</scope>
    <source>
        <strain evidence="12">UoL-WK</strain>
    </source>
</reference>
<comment type="caution">
    <text evidence="12">The sequence shown here is derived from an EMBL/GenBank/DDBJ whole genome shotgun (WGS) entry which is preliminary data.</text>
</comment>
<accession>A0A3S3ND28</accession>
<dbReference type="Proteomes" id="UP000285301">
    <property type="component" value="Unassembled WGS sequence"/>
</dbReference>
<dbReference type="FunFam" id="3.90.79.10:FF:000002">
    <property type="entry name" value="diphosphoinositol polyphosphate phosphohydrolase 1"/>
    <property type="match status" value="1"/>
</dbReference>
<dbReference type="PANTHER" id="PTHR12629:SF0">
    <property type="entry name" value="DIPHOSPHOINOSITOL-POLYPHOSPHATE DIPHOSPHATASE"/>
    <property type="match status" value="1"/>
</dbReference>
<dbReference type="Pfam" id="PF00293">
    <property type="entry name" value="NUDIX"/>
    <property type="match status" value="1"/>
</dbReference>
<dbReference type="AlphaFoldDB" id="A0A3S3ND28"/>
<comment type="similarity">
    <text evidence="3">Belongs to the Nudix hydrolase family. DIPP subfamily.</text>
</comment>
<proteinExistence type="inferred from homology"/>
<keyword evidence="8" id="KW-0460">Magnesium</keyword>
<dbReference type="InterPro" id="IPR000086">
    <property type="entry name" value="NUDIX_hydrolase_dom"/>
</dbReference>
<evidence type="ECO:0000256" key="10">
    <source>
        <dbReference type="RuleBase" id="RU003476"/>
    </source>
</evidence>